<evidence type="ECO:0000256" key="1">
    <source>
        <dbReference type="SAM" id="SignalP"/>
    </source>
</evidence>
<keyword evidence="1" id="KW-0732">Signal</keyword>
<evidence type="ECO:0000313" key="3">
    <source>
        <dbReference type="WBParaSite" id="Csp11.Scaffold559.g3849.t1"/>
    </source>
</evidence>
<protein>
    <submittedName>
        <fullName evidence="3">SCP domain-containing protein</fullName>
    </submittedName>
</protein>
<dbReference type="AlphaFoldDB" id="A0A1I7T9W5"/>
<evidence type="ECO:0000313" key="2">
    <source>
        <dbReference type="Proteomes" id="UP000095282"/>
    </source>
</evidence>
<keyword evidence="2" id="KW-1185">Reference proteome</keyword>
<feature type="signal peptide" evidence="1">
    <location>
        <begin position="1"/>
        <end position="18"/>
    </location>
</feature>
<accession>A0A1I7T9W5</accession>
<proteinExistence type="predicted"/>
<organism evidence="2 3">
    <name type="scientific">Caenorhabditis tropicalis</name>
    <dbReference type="NCBI Taxonomy" id="1561998"/>
    <lineage>
        <taxon>Eukaryota</taxon>
        <taxon>Metazoa</taxon>
        <taxon>Ecdysozoa</taxon>
        <taxon>Nematoda</taxon>
        <taxon>Chromadorea</taxon>
        <taxon>Rhabditida</taxon>
        <taxon>Rhabditina</taxon>
        <taxon>Rhabditomorpha</taxon>
        <taxon>Rhabditoidea</taxon>
        <taxon>Rhabditidae</taxon>
        <taxon>Peloderinae</taxon>
        <taxon>Caenorhabditis</taxon>
    </lineage>
</organism>
<name>A0A1I7T9W5_9PELO</name>
<dbReference type="Proteomes" id="UP000095282">
    <property type="component" value="Unplaced"/>
</dbReference>
<reference evidence="3" key="1">
    <citation type="submission" date="2016-11" db="UniProtKB">
        <authorList>
            <consortium name="WormBaseParasite"/>
        </authorList>
    </citation>
    <scope>IDENTIFICATION</scope>
</reference>
<dbReference type="InterPro" id="IPR035940">
    <property type="entry name" value="CAP_sf"/>
</dbReference>
<sequence length="210" mass="24263">MKTVISFLLVILAIEIHGSVIRERRQYQMDQIKFINDFNSNRRLVANQANVSDMWKIEWSQELVEKAFTMKDDHCLAIRPSFNYRFFYHEGNEDALKYEVNWLTWFQNRAAIFGEKDPLIEKEQKGMLERTGYILERVHPLQSKVGCIPMNCEFDIKMENLTPVVTYHLKYRYLCLIGPNGQFPTGVHNGPPASACGSGGHNEDGLCVAN</sequence>
<dbReference type="eggNOG" id="ENOG502THTV">
    <property type="taxonomic scope" value="Eukaryota"/>
</dbReference>
<dbReference type="WBParaSite" id="Csp11.Scaffold559.g3849.t1">
    <property type="protein sequence ID" value="Csp11.Scaffold559.g3849.t1"/>
    <property type="gene ID" value="Csp11.Scaffold559.g3849"/>
</dbReference>
<dbReference type="Gene3D" id="3.40.33.10">
    <property type="entry name" value="CAP"/>
    <property type="match status" value="1"/>
</dbReference>
<feature type="chain" id="PRO_5009307238" evidence="1">
    <location>
        <begin position="19"/>
        <end position="210"/>
    </location>
</feature>